<proteinExistence type="predicted"/>
<evidence type="ECO:0000313" key="3">
    <source>
        <dbReference type="Proteomes" id="UP001497525"/>
    </source>
</evidence>
<dbReference type="Proteomes" id="UP001497525">
    <property type="component" value="Unassembled WGS sequence"/>
</dbReference>
<sequence>MPSFTIYDQNGRRRNLGESSSAKSVYPKILDSVFLREVTRTVKSAKSRPMSPWELNLQRFLSTGGRKTSGLITRRPVEATRSAKAQLLVQFIIEQAAREKQGKEDPGDISQYLLHHRSICNFQEVELNAESRRPSITQNTNGAGDSATAVGAQQNGQNPDQVLKYSIGDVVRRIEENEGLGISTFTYLENINKKAFIPEKDDANLGTPTSTDGSPLLETRLERNSDEDDIEDTDIQVHQFTKVQVGV</sequence>
<gene>
    <name evidence="2" type="ORF">CDAUBV1_LOCUS9865</name>
</gene>
<protein>
    <submittedName>
        <fullName evidence="2">Uncharacterized protein</fullName>
    </submittedName>
</protein>
<name>A0AAV2TE74_CALDB</name>
<feature type="region of interest" description="Disordered" evidence="1">
    <location>
        <begin position="135"/>
        <end position="157"/>
    </location>
</feature>
<reference evidence="2" key="1">
    <citation type="submission" date="2024-06" db="EMBL/GenBank/DDBJ databases">
        <authorList>
            <person name="Liu X."/>
            <person name="Lenzi L."/>
            <person name="Haldenby T S."/>
            <person name="Uol C."/>
        </authorList>
    </citation>
    <scope>NUCLEOTIDE SEQUENCE</scope>
</reference>
<dbReference type="AlphaFoldDB" id="A0AAV2TE74"/>
<accession>A0AAV2TE74</accession>
<organism evidence="2 3">
    <name type="scientific">Calicophoron daubneyi</name>
    <name type="common">Rumen fluke</name>
    <name type="synonym">Paramphistomum daubneyi</name>
    <dbReference type="NCBI Taxonomy" id="300641"/>
    <lineage>
        <taxon>Eukaryota</taxon>
        <taxon>Metazoa</taxon>
        <taxon>Spiralia</taxon>
        <taxon>Lophotrochozoa</taxon>
        <taxon>Platyhelminthes</taxon>
        <taxon>Trematoda</taxon>
        <taxon>Digenea</taxon>
        <taxon>Plagiorchiida</taxon>
        <taxon>Pronocephalata</taxon>
        <taxon>Paramphistomoidea</taxon>
        <taxon>Paramphistomidae</taxon>
        <taxon>Calicophoron</taxon>
    </lineage>
</organism>
<feature type="region of interest" description="Disordered" evidence="1">
    <location>
        <begin position="1"/>
        <end position="20"/>
    </location>
</feature>
<dbReference type="EMBL" id="CAXLJL010000268">
    <property type="protein sequence ID" value="CAL5135747.1"/>
    <property type="molecule type" value="Genomic_DNA"/>
</dbReference>
<evidence type="ECO:0000256" key="1">
    <source>
        <dbReference type="SAM" id="MobiDB-lite"/>
    </source>
</evidence>
<evidence type="ECO:0000313" key="2">
    <source>
        <dbReference type="EMBL" id="CAL5135747.1"/>
    </source>
</evidence>
<comment type="caution">
    <text evidence="2">The sequence shown here is derived from an EMBL/GenBank/DDBJ whole genome shotgun (WGS) entry which is preliminary data.</text>
</comment>